<dbReference type="InterPro" id="IPR001279">
    <property type="entry name" value="Metallo-B-lactamas"/>
</dbReference>
<proteinExistence type="predicted"/>
<name>A0A1W2H002_9BACT</name>
<dbReference type="OrthoDB" id="9805728at2"/>
<feature type="domain" description="Metallo-beta-lactamase" evidence="2">
    <location>
        <begin position="114"/>
        <end position="318"/>
    </location>
</feature>
<dbReference type="SMART" id="SM00849">
    <property type="entry name" value="Lactamase_B"/>
    <property type="match status" value="1"/>
</dbReference>
<keyword evidence="4" id="KW-1185">Reference proteome</keyword>
<accession>A0A1W2H002</accession>
<evidence type="ECO:0000313" key="4">
    <source>
        <dbReference type="Proteomes" id="UP000192333"/>
    </source>
</evidence>
<evidence type="ECO:0000259" key="2">
    <source>
        <dbReference type="SMART" id="SM00849"/>
    </source>
</evidence>
<keyword evidence="1" id="KW-0812">Transmembrane</keyword>
<feature type="transmembrane region" description="Helical" evidence="1">
    <location>
        <begin position="7"/>
        <end position="26"/>
    </location>
</feature>
<dbReference type="PANTHER" id="PTHR15032">
    <property type="entry name" value="N-ACYL-PHOSPHATIDYLETHANOLAMINE-HYDROLYZING PHOSPHOLIPASE D"/>
    <property type="match status" value="1"/>
</dbReference>
<dbReference type="Pfam" id="PF12706">
    <property type="entry name" value="Lactamase_B_2"/>
    <property type="match status" value="1"/>
</dbReference>
<organism evidence="3 4">
    <name type="scientific">Aquiflexum balticum DSM 16537</name>
    <dbReference type="NCBI Taxonomy" id="758820"/>
    <lineage>
        <taxon>Bacteria</taxon>
        <taxon>Pseudomonadati</taxon>
        <taxon>Bacteroidota</taxon>
        <taxon>Cytophagia</taxon>
        <taxon>Cytophagales</taxon>
        <taxon>Cyclobacteriaceae</taxon>
        <taxon>Aquiflexum</taxon>
    </lineage>
</organism>
<dbReference type="AlphaFoldDB" id="A0A1W2H002"/>
<dbReference type="STRING" id="758820.SAMN00777080_0808"/>
<sequence>MKKLLKIVLWTLAILLIVTGSLVYYVSRQMGSLDSLEERKARFSGLTYYDAATDQFISPEELPYYPEQTTGGDAGPARFFKTSPNAPGFPLPKQMITKSDFSETPSDFAAWWFGHSTFILELDGKRILFDPVFENGGPLPFILRRFDVSPIKREELPEIDLVVITHDHYDHLEAATMRFLATRNTEFLVPLGVGARLEGWGVQKNNISELGWHDTKTLGSLQITALPGIHYTSRSYNDRNKTLWASFVIKGDEKNLFVSGDTGYGAHLKDIGEKYGPFDLAFVEIDGWNKGWPLTHLFPDQAVQLCLDINTQLLFPIHWGVFDLAMHPWDESIKMVADMAAENNIELVTPIMGEKVIPGLSPTKNWWEIKNRDR</sequence>
<dbReference type="EMBL" id="LT838813">
    <property type="protein sequence ID" value="SMD42267.1"/>
    <property type="molecule type" value="Genomic_DNA"/>
</dbReference>
<gene>
    <name evidence="3" type="ORF">SAMN00777080_0808</name>
</gene>
<evidence type="ECO:0000256" key="1">
    <source>
        <dbReference type="SAM" id="Phobius"/>
    </source>
</evidence>
<keyword evidence="1" id="KW-0472">Membrane</keyword>
<dbReference type="Proteomes" id="UP000192333">
    <property type="component" value="Chromosome I"/>
</dbReference>
<reference evidence="4" key="1">
    <citation type="submission" date="2017-04" db="EMBL/GenBank/DDBJ databases">
        <authorList>
            <person name="Varghese N."/>
            <person name="Submissions S."/>
        </authorList>
    </citation>
    <scope>NUCLEOTIDE SEQUENCE [LARGE SCALE GENOMIC DNA]</scope>
    <source>
        <strain evidence="4">DSM 16537</strain>
    </source>
</reference>
<dbReference type="GO" id="GO:0005737">
    <property type="term" value="C:cytoplasm"/>
    <property type="evidence" value="ECO:0007669"/>
    <property type="project" value="TreeGrafter"/>
</dbReference>
<dbReference type="RefSeq" id="WP_084119096.1">
    <property type="nucleotide sequence ID" value="NZ_LT838813.1"/>
</dbReference>
<protein>
    <submittedName>
        <fullName evidence="3">L-ascorbate metabolism protein UlaG, beta-lactamase superfamily</fullName>
    </submittedName>
</protein>
<dbReference type="SUPFAM" id="SSF56281">
    <property type="entry name" value="Metallo-hydrolase/oxidoreductase"/>
    <property type="match status" value="1"/>
</dbReference>
<dbReference type="Gene3D" id="3.60.15.10">
    <property type="entry name" value="Ribonuclease Z/Hydroxyacylglutathione hydrolase-like"/>
    <property type="match status" value="1"/>
</dbReference>
<dbReference type="PANTHER" id="PTHR15032:SF4">
    <property type="entry name" value="N-ACYL-PHOSPHATIDYLETHANOLAMINE-HYDROLYZING PHOSPHOLIPASE D"/>
    <property type="match status" value="1"/>
</dbReference>
<keyword evidence="1" id="KW-1133">Transmembrane helix</keyword>
<dbReference type="InterPro" id="IPR036866">
    <property type="entry name" value="RibonucZ/Hydroxyglut_hydro"/>
</dbReference>
<evidence type="ECO:0000313" key="3">
    <source>
        <dbReference type="EMBL" id="SMD42267.1"/>
    </source>
</evidence>